<evidence type="ECO:0000313" key="2">
    <source>
        <dbReference type="EMBL" id="UWZ80441.1"/>
    </source>
</evidence>
<protein>
    <submittedName>
        <fullName evidence="2">MazG family protein</fullName>
    </submittedName>
</protein>
<dbReference type="PANTHER" id="PTHR30522:SF0">
    <property type="entry name" value="NUCLEOSIDE TRIPHOSPHATE PYROPHOSPHOHYDROLASE"/>
    <property type="match status" value="1"/>
</dbReference>
<feature type="domain" description="NTP pyrophosphohydrolase MazG-like" evidence="1">
    <location>
        <begin position="30"/>
        <end position="103"/>
    </location>
</feature>
<dbReference type="EMBL" id="CP092109">
    <property type="protein sequence ID" value="UWZ80441.1"/>
    <property type="molecule type" value="Genomic_DNA"/>
</dbReference>
<sequence>MRNKTSAFFDLVGVMRRLRAPDGCPWDQEQNAQSLKPFLLEEVHEVLEALDSKDSDAVCEELGDLLLQIVFLAQIFSEQGLFDIEDVARGITDKLIRRHPHVFSDEKCTDLEELNRQWERIKKDEKRNRGESPRRSPLPLTLPALARAQKLLEPPEPSDPAALHARIGECLQALANPCPETRERNLGEALAHLVTLGRQAEVNSEQALRSYLRHLENHPGARRQKINDQQTS</sequence>
<dbReference type="CDD" id="cd11528">
    <property type="entry name" value="NTP-PPase_MazG_Nterm"/>
    <property type="match status" value="1"/>
</dbReference>
<dbReference type="InterPro" id="IPR011551">
    <property type="entry name" value="NTP_PyrPHydrolase_MazG"/>
</dbReference>
<dbReference type="RefSeq" id="WP_260748798.1">
    <property type="nucleotide sequence ID" value="NZ_CP092109.1"/>
</dbReference>
<keyword evidence="3" id="KW-1185">Reference proteome</keyword>
<dbReference type="InterPro" id="IPR048015">
    <property type="entry name" value="NTP-PPase_MazG-like_N"/>
</dbReference>
<evidence type="ECO:0000259" key="1">
    <source>
        <dbReference type="Pfam" id="PF03819"/>
    </source>
</evidence>
<dbReference type="SUPFAM" id="SSF101386">
    <property type="entry name" value="all-alpha NTP pyrophosphatases"/>
    <property type="match status" value="1"/>
</dbReference>
<dbReference type="Pfam" id="PF03819">
    <property type="entry name" value="MazG"/>
    <property type="match status" value="1"/>
</dbReference>
<reference evidence="2" key="1">
    <citation type="journal article" date="2022" name="Environ. Microbiol.">
        <title>Geoalkalibacter halelectricus SAP #1 sp. nov. possessing extracellular electron transfer and mineral#reducing capabilities from a haloalkaline environment.</title>
        <authorList>
            <person name="Yadav S."/>
            <person name="Singh R."/>
            <person name="Sundharam S.S."/>
            <person name="Chaudhary S."/>
            <person name="Krishnamurthi S."/>
            <person name="Patil S.A."/>
        </authorList>
    </citation>
    <scope>NUCLEOTIDE SEQUENCE</scope>
    <source>
        <strain evidence="2">SAP-1</strain>
    </source>
</reference>
<evidence type="ECO:0000313" key="3">
    <source>
        <dbReference type="Proteomes" id="UP001060414"/>
    </source>
</evidence>
<dbReference type="NCBIfam" id="TIGR00444">
    <property type="entry name" value="mazG"/>
    <property type="match status" value="1"/>
</dbReference>
<organism evidence="2 3">
    <name type="scientific">Geoalkalibacter halelectricus</name>
    <dbReference type="NCBI Taxonomy" id="2847045"/>
    <lineage>
        <taxon>Bacteria</taxon>
        <taxon>Pseudomonadati</taxon>
        <taxon>Thermodesulfobacteriota</taxon>
        <taxon>Desulfuromonadia</taxon>
        <taxon>Desulfuromonadales</taxon>
        <taxon>Geoalkalibacteraceae</taxon>
        <taxon>Geoalkalibacter</taxon>
    </lineage>
</organism>
<name>A0ABY5ZNY9_9BACT</name>
<dbReference type="Gene3D" id="1.10.287.1080">
    <property type="entry name" value="MazG-like"/>
    <property type="match status" value="2"/>
</dbReference>
<dbReference type="PANTHER" id="PTHR30522">
    <property type="entry name" value="NUCLEOSIDE TRIPHOSPHATE PYROPHOSPHOHYDROLASE"/>
    <property type="match status" value="1"/>
</dbReference>
<accession>A0ABY5ZNY9</accession>
<gene>
    <name evidence="2" type="ORF">L9S41_03330</name>
</gene>
<dbReference type="InterPro" id="IPR004518">
    <property type="entry name" value="MazG-like_dom"/>
</dbReference>
<dbReference type="Proteomes" id="UP001060414">
    <property type="component" value="Chromosome"/>
</dbReference>
<proteinExistence type="predicted"/>